<sequence>METRAKQRDPRLARALNRYLLASRLAAHDPDDAPLHLPTEIRERYHDERDRILQCLENAPQDYFSLRCDTFSKDLAVLDFRLIPLGAEYAAPGAGISRRLLFAGGLAQGLRFTRNALLRYRSLSGYLELHAHPGRLQEFNEQGWRDTLARLASLVRANPDVRGVVSSSWFLDPGLAQISPRLAYLRRQSLDTGADLYYSTLDSNGTSGALETSATRRRSFAQGDYTPRIYTRIWSRQRLLDNSHKA</sequence>
<dbReference type="RefSeq" id="WP_206560175.1">
    <property type="nucleotide sequence ID" value="NZ_JAFKCZ010000006.1"/>
</dbReference>
<evidence type="ECO:0000313" key="1">
    <source>
        <dbReference type="EMBL" id="MBN7796722.1"/>
    </source>
</evidence>
<name>A0A939DFT1_9GAMM</name>
<proteinExistence type="predicted"/>
<protein>
    <submittedName>
        <fullName evidence="1">Uncharacterized protein</fullName>
    </submittedName>
</protein>
<dbReference type="EMBL" id="JAFKCZ010000006">
    <property type="protein sequence ID" value="MBN7796722.1"/>
    <property type="molecule type" value="Genomic_DNA"/>
</dbReference>
<reference evidence="1" key="1">
    <citation type="submission" date="2021-02" db="EMBL/GenBank/DDBJ databases">
        <title>PHA producing bacteria isolated from coastal sediment in Guangdong, Shenzhen.</title>
        <authorList>
            <person name="Zheng W."/>
            <person name="Yu S."/>
            <person name="Huang Y."/>
        </authorList>
    </citation>
    <scope>NUCLEOTIDE SEQUENCE</scope>
    <source>
        <strain evidence="1">TN14-10</strain>
    </source>
</reference>
<keyword evidence="2" id="KW-1185">Reference proteome</keyword>
<gene>
    <name evidence="1" type="ORF">JYP50_08980</name>
</gene>
<comment type="caution">
    <text evidence="1">The sequence shown here is derived from an EMBL/GenBank/DDBJ whole genome shotgun (WGS) entry which is preliminary data.</text>
</comment>
<dbReference type="AlphaFoldDB" id="A0A939DFT1"/>
<dbReference type="Proteomes" id="UP000664303">
    <property type="component" value="Unassembled WGS sequence"/>
</dbReference>
<accession>A0A939DFT1</accession>
<organism evidence="1 2">
    <name type="scientific">Parahaliea mediterranea</name>
    <dbReference type="NCBI Taxonomy" id="651086"/>
    <lineage>
        <taxon>Bacteria</taxon>
        <taxon>Pseudomonadati</taxon>
        <taxon>Pseudomonadota</taxon>
        <taxon>Gammaproteobacteria</taxon>
        <taxon>Cellvibrionales</taxon>
        <taxon>Halieaceae</taxon>
        <taxon>Parahaliea</taxon>
    </lineage>
</organism>
<evidence type="ECO:0000313" key="2">
    <source>
        <dbReference type="Proteomes" id="UP000664303"/>
    </source>
</evidence>